<evidence type="ECO:0000313" key="6">
    <source>
        <dbReference type="EMBL" id="CAI8040201.1"/>
    </source>
</evidence>
<dbReference type="Proteomes" id="UP001174909">
    <property type="component" value="Unassembled WGS sequence"/>
</dbReference>
<feature type="domain" description="PHD-type" evidence="5">
    <location>
        <begin position="62"/>
        <end position="96"/>
    </location>
</feature>
<evidence type="ECO:0000259" key="5">
    <source>
        <dbReference type="Pfam" id="PF00628"/>
    </source>
</evidence>
<sequence length="104" mass="11635">MLDLVDMSSVGGIAQGKSTLQLADSELVPGTKERQNRPQRKVQTRSIRARVAPLTDYSKCVCGTCEHTRARNWVQCERCTQWYHCVCVKISLTKARDGTPVAKL</sequence>
<evidence type="ECO:0000256" key="4">
    <source>
        <dbReference type="SAM" id="MobiDB-lite"/>
    </source>
</evidence>
<keyword evidence="2" id="KW-0863">Zinc-finger</keyword>
<proteinExistence type="predicted"/>
<dbReference type="AlphaFoldDB" id="A0AA35T3Q4"/>
<dbReference type="InterPro" id="IPR013083">
    <property type="entry name" value="Znf_RING/FYVE/PHD"/>
</dbReference>
<feature type="region of interest" description="Disordered" evidence="4">
    <location>
        <begin position="24"/>
        <end position="45"/>
    </location>
</feature>
<comment type="caution">
    <text evidence="6">The sequence shown here is derived from an EMBL/GenBank/DDBJ whole genome shotgun (WGS) entry which is preliminary data.</text>
</comment>
<evidence type="ECO:0000256" key="3">
    <source>
        <dbReference type="ARBA" id="ARBA00022833"/>
    </source>
</evidence>
<dbReference type="GO" id="GO:0008270">
    <property type="term" value="F:zinc ion binding"/>
    <property type="evidence" value="ECO:0007669"/>
    <property type="project" value="UniProtKB-KW"/>
</dbReference>
<protein>
    <recommendedName>
        <fullName evidence="5">PHD-type domain-containing protein</fullName>
    </recommendedName>
</protein>
<dbReference type="EMBL" id="CASHTH010003089">
    <property type="protein sequence ID" value="CAI8040201.1"/>
    <property type="molecule type" value="Genomic_DNA"/>
</dbReference>
<dbReference type="Gene3D" id="3.30.40.10">
    <property type="entry name" value="Zinc/RING finger domain, C3HC4 (zinc finger)"/>
    <property type="match status" value="1"/>
</dbReference>
<keyword evidence="3" id="KW-0862">Zinc</keyword>
<evidence type="ECO:0000256" key="1">
    <source>
        <dbReference type="ARBA" id="ARBA00022723"/>
    </source>
</evidence>
<dbReference type="InterPro" id="IPR019787">
    <property type="entry name" value="Znf_PHD-finger"/>
</dbReference>
<name>A0AA35T3Q4_GEOBA</name>
<dbReference type="SUPFAM" id="SSF57903">
    <property type="entry name" value="FYVE/PHD zinc finger"/>
    <property type="match status" value="1"/>
</dbReference>
<evidence type="ECO:0000313" key="7">
    <source>
        <dbReference type="Proteomes" id="UP001174909"/>
    </source>
</evidence>
<evidence type="ECO:0000256" key="2">
    <source>
        <dbReference type="ARBA" id="ARBA00022771"/>
    </source>
</evidence>
<keyword evidence="7" id="KW-1185">Reference proteome</keyword>
<gene>
    <name evidence="6" type="ORF">GBAR_LOCUS22402</name>
</gene>
<keyword evidence="1" id="KW-0479">Metal-binding</keyword>
<accession>A0AA35T3Q4</accession>
<feature type="non-terminal residue" evidence="6">
    <location>
        <position position="104"/>
    </location>
</feature>
<reference evidence="6" key="1">
    <citation type="submission" date="2023-03" db="EMBL/GenBank/DDBJ databases">
        <authorList>
            <person name="Steffen K."/>
            <person name="Cardenas P."/>
        </authorList>
    </citation>
    <scope>NUCLEOTIDE SEQUENCE</scope>
</reference>
<dbReference type="InterPro" id="IPR011011">
    <property type="entry name" value="Znf_FYVE_PHD"/>
</dbReference>
<dbReference type="Pfam" id="PF00628">
    <property type="entry name" value="PHD"/>
    <property type="match status" value="1"/>
</dbReference>
<organism evidence="6 7">
    <name type="scientific">Geodia barretti</name>
    <name type="common">Barrett's horny sponge</name>
    <dbReference type="NCBI Taxonomy" id="519541"/>
    <lineage>
        <taxon>Eukaryota</taxon>
        <taxon>Metazoa</taxon>
        <taxon>Porifera</taxon>
        <taxon>Demospongiae</taxon>
        <taxon>Heteroscleromorpha</taxon>
        <taxon>Tetractinellida</taxon>
        <taxon>Astrophorina</taxon>
        <taxon>Geodiidae</taxon>
        <taxon>Geodia</taxon>
    </lineage>
</organism>